<dbReference type="NCBIfam" id="TIGR04379">
    <property type="entry name" value="myo_inos_iolE"/>
    <property type="match status" value="1"/>
</dbReference>
<evidence type="ECO:0000259" key="1">
    <source>
        <dbReference type="Pfam" id="PF01261"/>
    </source>
</evidence>
<dbReference type="AlphaFoldDB" id="A0A381YXA0"/>
<accession>A0A381YXA0</accession>
<proteinExistence type="predicted"/>
<dbReference type="Pfam" id="PF01261">
    <property type="entry name" value="AP_endonuc_2"/>
    <property type="match status" value="1"/>
</dbReference>
<dbReference type="InterPro" id="IPR036237">
    <property type="entry name" value="Xyl_isomerase-like_sf"/>
</dbReference>
<gene>
    <name evidence="2" type="ORF">METZ01_LOCUS134530</name>
</gene>
<protein>
    <recommendedName>
        <fullName evidence="1">Xylose isomerase-like TIM barrel domain-containing protein</fullName>
    </recommendedName>
</protein>
<dbReference type="InterPro" id="IPR013022">
    <property type="entry name" value="Xyl_isomerase-like_TIM-brl"/>
</dbReference>
<evidence type="ECO:0000313" key="2">
    <source>
        <dbReference type="EMBL" id="SVA81676.1"/>
    </source>
</evidence>
<dbReference type="InterPro" id="IPR030823">
    <property type="entry name" value="IolE/MocC"/>
</dbReference>
<dbReference type="InterPro" id="IPR050312">
    <property type="entry name" value="IolE/XylAMocC-like"/>
</dbReference>
<feature type="domain" description="Xylose isomerase-like TIM barrel" evidence="1">
    <location>
        <begin position="32"/>
        <end position="286"/>
    </location>
</feature>
<sequence length="299" mass="32489">MKVCLGMSPIAWSNDDLPELGGETSLETCLHETRSAGYTGTETGGKFPRDVAALGEVLQAHDLKLVSGWYSGTLLGREVEEEKDQIAAQLQLFSALGASVMVYGETWNTVQNRRDRTLSQRPVIDPDDIPAYGRRLSVLAAHCQEQGVPLVFHHHMGTGVETEAELDLVMSHTGEEVGLLLDTGHMCFAGGDIARVIEHHGRRIKHVHAKDIREDVLAGVDRERMSFLDCVLDGVFTVPGDGVIDFQSVAQCLAVAGYEGWVIVEAEQDPARANPFEYAKKGYKALASALTGAGYEINA</sequence>
<dbReference type="EMBL" id="UINC01019302">
    <property type="protein sequence ID" value="SVA81676.1"/>
    <property type="molecule type" value="Genomic_DNA"/>
</dbReference>
<name>A0A381YXA0_9ZZZZ</name>
<dbReference type="PANTHER" id="PTHR12110">
    <property type="entry name" value="HYDROXYPYRUVATE ISOMERASE"/>
    <property type="match status" value="1"/>
</dbReference>
<reference evidence="2" key="1">
    <citation type="submission" date="2018-05" db="EMBL/GenBank/DDBJ databases">
        <authorList>
            <person name="Lanie J.A."/>
            <person name="Ng W.-L."/>
            <person name="Kazmierczak K.M."/>
            <person name="Andrzejewski T.M."/>
            <person name="Davidsen T.M."/>
            <person name="Wayne K.J."/>
            <person name="Tettelin H."/>
            <person name="Glass J.I."/>
            <person name="Rusch D."/>
            <person name="Podicherti R."/>
            <person name="Tsui H.-C.T."/>
            <person name="Winkler M.E."/>
        </authorList>
    </citation>
    <scope>NUCLEOTIDE SEQUENCE</scope>
</reference>
<dbReference type="PANTHER" id="PTHR12110:SF41">
    <property type="entry name" value="INOSOSE DEHYDRATASE"/>
    <property type="match status" value="1"/>
</dbReference>
<organism evidence="2">
    <name type="scientific">marine metagenome</name>
    <dbReference type="NCBI Taxonomy" id="408172"/>
    <lineage>
        <taxon>unclassified sequences</taxon>
        <taxon>metagenomes</taxon>
        <taxon>ecological metagenomes</taxon>
    </lineage>
</organism>
<dbReference type="SUPFAM" id="SSF51658">
    <property type="entry name" value="Xylose isomerase-like"/>
    <property type="match status" value="1"/>
</dbReference>
<dbReference type="Gene3D" id="3.20.20.150">
    <property type="entry name" value="Divalent-metal-dependent TIM barrel enzymes"/>
    <property type="match status" value="1"/>
</dbReference>